<keyword evidence="4" id="KW-0067">ATP-binding</keyword>
<name>A0A017HTP6_9RHOB</name>
<feature type="domain" description="DhaK" evidence="7">
    <location>
        <begin position="339"/>
        <end position="662"/>
    </location>
</feature>
<keyword evidence="2" id="KW-0547">Nucleotide-binding</keyword>
<dbReference type="Pfam" id="PF02733">
    <property type="entry name" value="Dak1"/>
    <property type="match status" value="1"/>
</dbReference>
<dbReference type="Gene3D" id="1.25.40.340">
    <property type="match status" value="1"/>
</dbReference>
<evidence type="ECO:0000259" key="7">
    <source>
        <dbReference type="PROSITE" id="PS51481"/>
    </source>
</evidence>
<dbReference type="PANTHER" id="PTHR28629">
    <property type="entry name" value="TRIOKINASE/FMN CYCLASE"/>
    <property type="match status" value="1"/>
</dbReference>
<dbReference type="GO" id="GO:0005524">
    <property type="term" value="F:ATP binding"/>
    <property type="evidence" value="ECO:0007669"/>
    <property type="project" value="UniProtKB-KW"/>
</dbReference>
<evidence type="ECO:0000256" key="5">
    <source>
        <dbReference type="SAM" id="MobiDB-lite"/>
    </source>
</evidence>
<proteinExistence type="predicted"/>
<feature type="region of interest" description="Disordered" evidence="5">
    <location>
        <begin position="284"/>
        <end position="331"/>
    </location>
</feature>
<accession>A0A017HTP6</accession>
<dbReference type="GO" id="GO:0019563">
    <property type="term" value="P:glycerol catabolic process"/>
    <property type="evidence" value="ECO:0007669"/>
    <property type="project" value="TreeGrafter"/>
</dbReference>
<keyword evidence="8" id="KW-0560">Oxidoreductase</keyword>
<evidence type="ECO:0000313" key="8">
    <source>
        <dbReference type="EMBL" id="EYD77513.1"/>
    </source>
</evidence>
<evidence type="ECO:0000256" key="3">
    <source>
        <dbReference type="ARBA" id="ARBA00022777"/>
    </source>
</evidence>
<dbReference type="FunFam" id="1.25.40.340:FF:000002">
    <property type="entry name" value="Dihydroxyacetone kinase, L subunit"/>
    <property type="match status" value="1"/>
</dbReference>
<dbReference type="FunFam" id="3.40.50.10440:FF:000001">
    <property type="entry name" value="Dihydroxyacetone kinase, DhaK subunit"/>
    <property type="match status" value="1"/>
</dbReference>
<dbReference type="InterPro" id="IPR036117">
    <property type="entry name" value="DhaL_dom_sf"/>
</dbReference>
<dbReference type="SMART" id="SM01120">
    <property type="entry name" value="Dak2"/>
    <property type="match status" value="1"/>
</dbReference>
<dbReference type="NCBIfam" id="NF011049">
    <property type="entry name" value="PRK14479.1"/>
    <property type="match status" value="1"/>
</dbReference>
<dbReference type="SUPFAM" id="SSF82549">
    <property type="entry name" value="DAK1/DegV-like"/>
    <property type="match status" value="1"/>
</dbReference>
<dbReference type="Pfam" id="PF02734">
    <property type="entry name" value="Dak2"/>
    <property type="match status" value="1"/>
</dbReference>
<dbReference type="InterPro" id="IPR013022">
    <property type="entry name" value="Xyl_isomerase-like_TIM-brl"/>
</dbReference>
<dbReference type="Gene3D" id="3.40.50.10440">
    <property type="entry name" value="Dihydroxyacetone kinase, domain 1"/>
    <property type="match status" value="1"/>
</dbReference>
<dbReference type="STRING" id="442562.Rumeso_00938"/>
<dbReference type="InterPro" id="IPR012737">
    <property type="entry name" value="DhaK_L_YcgS"/>
</dbReference>
<organism evidence="8 9">
    <name type="scientific">Rubellimicrobium mesophilum DSM 19309</name>
    <dbReference type="NCBI Taxonomy" id="442562"/>
    <lineage>
        <taxon>Bacteria</taxon>
        <taxon>Pseudomonadati</taxon>
        <taxon>Pseudomonadota</taxon>
        <taxon>Alphaproteobacteria</taxon>
        <taxon>Rhodobacterales</taxon>
        <taxon>Roseobacteraceae</taxon>
        <taxon>Rubellimicrobium</taxon>
    </lineage>
</organism>
<reference evidence="8 9" key="1">
    <citation type="submission" date="2013-02" db="EMBL/GenBank/DDBJ databases">
        <authorList>
            <person name="Fiebig A."/>
            <person name="Goeker M."/>
            <person name="Klenk H.-P.P."/>
        </authorList>
    </citation>
    <scope>NUCLEOTIDE SEQUENCE [LARGE SCALE GENOMIC DNA]</scope>
    <source>
        <strain evidence="8 9">DSM 19309</strain>
    </source>
</reference>
<dbReference type="PATRIC" id="fig|442562.3.peg.929"/>
<dbReference type="RefSeq" id="WP_245639128.1">
    <property type="nucleotide sequence ID" value="NZ_KK088554.1"/>
</dbReference>
<sequence>MTLTLSLNTNPLVNRFAEPSDLIETVAHDIRIRDLQLTHEFINPSWPAPVVRRLARDMDRALERTGVRVTSGMTGPYGRLNHFGHPDRDVRRYYVDWFKTFADITGDLGGHSVGTQFAIFTYKDYDDPARREELIRIAIDCWAEVAEHAKSAGLAYVFWEPMSVGREFGETIAACLELQARLSAANMAVPMWMMADIDHGDVTSPNPDDTDPYAWARAVPPFSPIIHIKQSMMDKGGHRPFVARHNASGRIRPEPLLAAFAEGGGPEQRDLLGALLEGARTTTTAWSPSWPRAWPSGRRTSTAGSRTSKSDLAARSAARQDRRRGGTDMADETKKLINAPEAVIDEMLEGLVGAFPDLLHRPGPTGRAIAALDGPRDGKVGIVIGGGSGHEPAFAMYVGRGLADAAAVGNVFASPGPSQVMDAARAADGGAGVLFLYGNYAGDVMNFDMAVERLGREGIEARTILVTDDAASAPPGREHERRGIAGGFFVFKCAGAAADLGLPLPEVERLARHANANVRSMGVALSPCSLPQTRRPNFEIPAGEMEVGMGIHGEPGIARIALETADQVADRLLDPLLRELGLTQGDAVAVLVNGLGSTSLMELLILHRRVAARLRDLGVTIRRSWTGEYVTSLEMAGASVTLMKLDPDLDRLLAHPCRTPALVAGEPAPAMATPRRPARELVATVPTQESEGALEAGGAISPARFRAMLGHAGEQLVAARDHLSALDGALGDGDHGVTMETGWRAVTAALAALPSDASIASLCRAAADAFLDAVGASAGPLYATAFARAGEAVAHRRDLDALHTTLWIEAMARGIAERGGASEGDKTMLDAWAPAARAARAALEAGEDEAAILAASARTAAEGRDATGPLLARRGRAAKLGERARGHVDPGAASTALLLAALADEARRDRTARG</sequence>
<dbReference type="Pfam" id="PF01261">
    <property type="entry name" value="AP_endonuc_2"/>
    <property type="match status" value="1"/>
</dbReference>
<gene>
    <name evidence="8" type="ORF">Rumeso_00938</name>
</gene>
<dbReference type="Gene3D" id="3.30.1180.20">
    <property type="entry name" value="Dihydroxyacetone kinase, domain 2"/>
    <property type="match status" value="1"/>
</dbReference>
<feature type="domain" description="DhaL" evidence="6">
    <location>
        <begin position="703"/>
        <end position="904"/>
    </location>
</feature>
<feature type="compositionally biased region" description="Polar residues" evidence="5">
    <location>
        <begin position="298"/>
        <end position="307"/>
    </location>
</feature>
<evidence type="ECO:0000256" key="2">
    <source>
        <dbReference type="ARBA" id="ARBA00022741"/>
    </source>
</evidence>
<evidence type="ECO:0000256" key="4">
    <source>
        <dbReference type="ARBA" id="ARBA00022840"/>
    </source>
</evidence>
<dbReference type="InterPro" id="IPR036237">
    <property type="entry name" value="Xyl_isomerase-like_sf"/>
</dbReference>
<dbReference type="EC" id="1.1.1.-" evidence="8"/>
<keyword evidence="3" id="KW-0418">Kinase</keyword>
<protein>
    <submittedName>
        <fullName evidence="8">Putative D-erythrulose 4-phosphate dehydrogenase EryC</fullName>
        <ecNumber evidence="8">1.1.1.-</ecNumber>
    </submittedName>
</protein>
<dbReference type="SUPFAM" id="SSF101473">
    <property type="entry name" value="DhaL-like"/>
    <property type="match status" value="1"/>
</dbReference>
<feature type="compositionally biased region" description="Basic and acidic residues" evidence="5">
    <location>
        <begin position="318"/>
        <end position="331"/>
    </location>
</feature>
<dbReference type="AlphaFoldDB" id="A0A017HTP6"/>
<dbReference type="InterPro" id="IPR050861">
    <property type="entry name" value="Dihydroxyacetone_Kinase"/>
</dbReference>
<dbReference type="GO" id="GO:0016491">
    <property type="term" value="F:oxidoreductase activity"/>
    <property type="evidence" value="ECO:0007669"/>
    <property type="project" value="UniProtKB-KW"/>
</dbReference>
<comment type="caution">
    <text evidence="8">The sequence shown here is derived from an EMBL/GenBank/DDBJ whole genome shotgun (WGS) entry which is preliminary data.</text>
</comment>
<keyword evidence="1" id="KW-0808">Transferase</keyword>
<dbReference type="Proteomes" id="UP000019666">
    <property type="component" value="Unassembled WGS sequence"/>
</dbReference>
<dbReference type="NCBIfam" id="TIGR02365">
    <property type="entry name" value="dha_L_ycgS"/>
    <property type="match status" value="1"/>
</dbReference>
<dbReference type="SUPFAM" id="SSF51658">
    <property type="entry name" value="Xylose isomerase-like"/>
    <property type="match status" value="1"/>
</dbReference>
<dbReference type="FunFam" id="3.30.1180.20:FF:000001">
    <property type="entry name" value="Dihydroxyacetone kinase 1"/>
    <property type="match status" value="1"/>
</dbReference>
<evidence type="ECO:0000256" key="1">
    <source>
        <dbReference type="ARBA" id="ARBA00022679"/>
    </source>
</evidence>
<dbReference type="GO" id="GO:0005829">
    <property type="term" value="C:cytosol"/>
    <property type="evidence" value="ECO:0007669"/>
    <property type="project" value="TreeGrafter"/>
</dbReference>
<keyword evidence="9" id="KW-1185">Reference proteome</keyword>
<dbReference type="GO" id="GO:0004371">
    <property type="term" value="F:glycerone kinase activity"/>
    <property type="evidence" value="ECO:0007669"/>
    <property type="project" value="InterPro"/>
</dbReference>
<evidence type="ECO:0000313" key="9">
    <source>
        <dbReference type="Proteomes" id="UP000019666"/>
    </source>
</evidence>
<dbReference type="PROSITE" id="PS51481">
    <property type="entry name" value="DHAK"/>
    <property type="match status" value="1"/>
</dbReference>
<dbReference type="InterPro" id="IPR004007">
    <property type="entry name" value="DhaL_dom"/>
</dbReference>
<dbReference type="PANTHER" id="PTHR28629:SF4">
    <property type="entry name" value="TRIOKINASE_FMN CYCLASE"/>
    <property type="match status" value="1"/>
</dbReference>
<dbReference type="HOGENOM" id="CLU_318286_0_0_5"/>
<dbReference type="PROSITE" id="PS51480">
    <property type="entry name" value="DHAL"/>
    <property type="match status" value="1"/>
</dbReference>
<evidence type="ECO:0000259" key="6">
    <source>
        <dbReference type="PROSITE" id="PS51480"/>
    </source>
</evidence>
<dbReference type="InterPro" id="IPR004006">
    <property type="entry name" value="DhaK_dom"/>
</dbReference>
<dbReference type="EMBL" id="AOSK01000028">
    <property type="protein sequence ID" value="EYD77513.1"/>
    <property type="molecule type" value="Genomic_DNA"/>
</dbReference>
<dbReference type="Gene3D" id="3.20.20.150">
    <property type="entry name" value="Divalent-metal-dependent TIM barrel enzymes"/>
    <property type="match status" value="1"/>
</dbReference>